<protein>
    <submittedName>
        <fullName evidence="7">Glycosyltransferase</fullName>
    </submittedName>
</protein>
<dbReference type="Proteomes" id="UP000596004">
    <property type="component" value="Chromosome"/>
</dbReference>
<keyword evidence="3" id="KW-0328">Glycosyltransferase</keyword>
<evidence type="ECO:0000256" key="4">
    <source>
        <dbReference type="ARBA" id="ARBA00022679"/>
    </source>
</evidence>
<reference evidence="7" key="1">
    <citation type="submission" date="2020-11" db="EMBL/GenBank/DDBJ databases">
        <title>Connecting structure to function with the recovery of over 1000 high-quality activated sludge metagenome-assembled genomes encoding full-length rRNA genes using long-read sequencing.</title>
        <authorList>
            <person name="Singleton C.M."/>
            <person name="Petriglieri F."/>
            <person name="Kristensen J.M."/>
            <person name="Kirkegaard R.H."/>
            <person name="Michaelsen T.Y."/>
            <person name="Andersen M.H."/>
            <person name="Karst S.M."/>
            <person name="Dueholm M.S."/>
            <person name="Nielsen P.H."/>
            <person name="Albertsen M."/>
        </authorList>
    </citation>
    <scope>NUCLEOTIDE SEQUENCE</scope>
    <source>
        <strain evidence="7">Fred_18-Q3-R57-64_BAT3C.431</strain>
    </source>
</reference>
<dbReference type="AlphaFoldDB" id="A0A7T9DJ98"/>
<dbReference type="GO" id="GO:0016757">
    <property type="term" value="F:glycosyltransferase activity"/>
    <property type="evidence" value="ECO:0007669"/>
    <property type="project" value="UniProtKB-KW"/>
</dbReference>
<evidence type="ECO:0000256" key="5">
    <source>
        <dbReference type="ARBA" id="ARBA00022842"/>
    </source>
</evidence>
<proteinExistence type="inferred from homology"/>
<dbReference type="InterPro" id="IPR001173">
    <property type="entry name" value="Glyco_trans_2-like"/>
</dbReference>
<keyword evidence="5" id="KW-0460">Magnesium</keyword>
<evidence type="ECO:0000259" key="6">
    <source>
        <dbReference type="Pfam" id="PF00535"/>
    </source>
</evidence>
<feature type="domain" description="Glycosyltransferase 2-like" evidence="6">
    <location>
        <begin position="6"/>
        <end position="111"/>
    </location>
</feature>
<dbReference type="PANTHER" id="PTHR48090">
    <property type="entry name" value="UNDECAPRENYL-PHOSPHATE 4-DEOXY-4-FORMAMIDO-L-ARABINOSE TRANSFERASE-RELATED"/>
    <property type="match status" value="1"/>
</dbReference>
<organism evidence="7">
    <name type="scientific">Candidatus Iainarchaeum sp</name>
    <dbReference type="NCBI Taxonomy" id="3101447"/>
    <lineage>
        <taxon>Archaea</taxon>
        <taxon>Candidatus Iainarchaeota</taxon>
        <taxon>Candidatus Iainarchaeia</taxon>
        <taxon>Candidatus Iainarchaeales</taxon>
        <taxon>Candidatus Iainarchaeaceae</taxon>
        <taxon>Candidatus Iainarchaeum</taxon>
    </lineage>
</organism>
<evidence type="ECO:0000256" key="3">
    <source>
        <dbReference type="ARBA" id="ARBA00022676"/>
    </source>
</evidence>
<name>A0A7T9DJ98_9ARCH</name>
<sequence length="264" mass="29633">MQKIVVIVPVFNMDLHIQNVVRSLNRAKEQKVISDYVVVDDGSADTSGRLAEALGARVLSLRANAGKSFAFCKGLFEVARENPDYIVTLDANLKPFDPVEIVKLVDPLLHNPSQKMTIGEDLDGFSLFSGQRAIRFSALKPLFLGNKAWLKLFGIALDARGHPVLARRAGYGLEEALNYTLTKNEKGQSNVFSLVVNTGLKKDREARMSRSSFDPFDKHIRLSAEMDEAGRIIAQRQKKAALLNRLRQKKKFNQARRARKRIRS</sequence>
<evidence type="ECO:0000256" key="1">
    <source>
        <dbReference type="ARBA" id="ARBA00001946"/>
    </source>
</evidence>
<accession>A0A7T9DJ98</accession>
<gene>
    <name evidence="7" type="ORF">IPJ89_04015</name>
</gene>
<evidence type="ECO:0000313" key="7">
    <source>
        <dbReference type="EMBL" id="QQR92295.1"/>
    </source>
</evidence>
<keyword evidence="4 7" id="KW-0808">Transferase</keyword>
<dbReference type="SUPFAM" id="SSF53448">
    <property type="entry name" value="Nucleotide-diphospho-sugar transferases"/>
    <property type="match status" value="1"/>
</dbReference>
<dbReference type="InterPro" id="IPR029044">
    <property type="entry name" value="Nucleotide-diphossugar_trans"/>
</dbReference>
<comment type="cofactor">
    <cofactor evidence="1">
        <name>Mg(2+)</name>
        <dbReference type="ChEBI" id="CHEBI:18420"/>
    </cofactor>
</comment>
<dbReference type="InterPro" id="IPR050256">
    <property type="entry name" value="Glycosyltransferase_2"/>
</dbReference>
<dbReference type="Pfam" id="PF00535">
    <property type="entry name" value="Glycos_transf_2"/>
    <property type="match status" value="1"/>
</dbReference>
<comment type="similarity">
    <text evidence="2">Belongs to the glycosyltransferase 2 family.</text>
</comment>
<dbReference type="PANTHER" id="PTHR48090:SF10">
    <property type="entry name" value="GLUCOSYL-3-PHOSPHOGLYCERATE SYNTHASE"/>
    <property type="match status" value="1"/>
</dbReference>
<dbReference type="Gene3D" id="3.90.550.10">
    <property type="entry name" value="Spore Coat Polysaccharide Biosynthesis Protein SpsA, Chain A"/>
    <property type="match status" value="1"/>
</dbReference>
<evidence type="ECO:0000256" key="2">
    <source>
        <dbReference type="ARBA" id="ARBA00006739"/>
    </source>
</evidence>
<dbReference type="EMBL" id="CP064981">
    <property type="protein sequence ID" value="QQR92295.1"/>
    <property type="molecule type" value="Genomic_DNA"/>
</dbReference>